<gene>
    <name evidence="3" type="ORF">LMG3431_04995</name>
</gene>
<name>A0A6S6ZTI7_9BURK</name>
<evidence type="ECO:0000313" key="3">
    <source>
        <dbReference type="EMBL" id="CAB3693371.1"/>
    </source>
</evidence>
<dbReference type="PIRSF" id="PIRSF028177">
    <property type="entry name" value="Polyketide_synth_Omtfrase_TcmP"/>
    <property type="match status" value="1"/>
</dbReference>
<keyword evidence="2" id="KW-0808">Transferase</keyword>
<dbReference type="AlphaFoldDB" id="A0A6S6ZTI7"/>
<dbReference type="InterPro" id="IPR029063">
    <property type="entry name" value="SAM-dependent_MTases_sf"/>
</dbReference>
<dbReference type="Gene3D" id="3.40.50.150">
    <property type="entry name" value="Vaccinia Virus protein VP39"/>
    <property type="match status" value="1"/>
</dbReference>
<dbReference type="PANTHER" id="PTHR43619">
    <property type="entry name" value="S-ADENOSYL-L-METHIONINE-DEPENDENT METHYLTRANSFERASE YKTD-RELATED"/>
    <property type="match status" value="1"/>
</dbReference>
<evidence type="ECO:0000313" key="4">
    <source>
        <dbReference type="Proteomes" id="UP000494108"/>
    </source>
</evidence>
<protein>
    <recommendedName>
        <fullName evidence="5">Class I SAM-dependent methyltransferase</fullName>
    </recommendedName>
</protein>
<dbReference type="InterPro" id="IPR016874">
    <property type="entry name" value="TcmP-like"/>
</dbReference>
<accession>A0A6S6ZTI7</accession>
<dbReference type="PANTHER" id="PTHR43619:SF2">
    <property type="entry name" value="S-ADENOSYL-L-METHIONINE-DEPENDENT METHYLTRANSFERASES SUPERFAMILY PROTEIN"/>
    <property type="match status" value="1"/>
</dbReference>
<evidence type="ECO:0008006" key="5">
    <source>
        <dbReference type="Google" id="ProtNLM"/>
    </source>
</evidence>
<dbReference type="InterPro" id="IPR007213">
    <property type="entry name" value="Ppm1/Ppm2/Tcmp"/>
</dbReference>
<evidence type="ECO:0000256" key="2">
    <source>
        <dbReference type="ARBA" id="ARBA00022679"/>
    </source>
</evidence>
<dbReference type="RefSeq" id="WP_175177274.1">
    <property type="nucleotide sequence ID" value="NZ_CADIJX010000008.1"/>
</dbReference>
<dbReference type="Proteomes" id="UP000494108">
    <property type="component" value="Unassembled WGS sequence"/>
</dbReference>
<reference evidence="3 4" key="1">
    <citation type="submission" date="2020-04" db="EMBL/GenBank/DDBJ databases">
        <authorList>
            <person name="De Canck E."/>
        </authorList>
    </citation>
    <scope>NUCLEOTIDE SEQUENCE [LARGE SCALE GENOMIC DNA]</scope>
    <source>
        <strain evidence="3 4">LMG 3431</strain>
    </source>
</reference>
<proteinExistence type="predicted"/>
<dbReference type="GO" id="GO:0008168">
    <property type="term" value="F:methyltransferase activity"/>
    <property type="evidence" value="ECO:0007669"/>
    <property type="project" value="UniProtKB-KW"/>
</dbReference>
<evidence type="ECO:0000256" key="1">
    <source>
        <dbReference type="ARBA" id="ARBA00022603"/>
    </source>
</evidence>
<sequence length="272" mass="31208">MEQVHLTHEKATLLITLYAKAEESRLPGSLLQDRHAAEAVTRIDYDFSSLGMRQDEMIGLAMRAYTLDAWVREFIAAHRGATVLHLGCGLDTRVFRVDPPPEVSWFEVDYPDVIELRRALYPARPGVQLLGSAMSSLGWLSQVPTDRPALVVAEGLFLYLREDEVLSLLRTIATQFPSGEIAFDAYSRMGLALASRNRMFKATGAVMRWSLDNPQDLEAQVPGLRLRDEQWLYEEDDGRQWARYSWPARAVVWLMRRIAPLRRLGRLLRYRY</sequence>
<keyword evidence="4" id="KW-1185">Reference proteome</keyword>
<organism evidence="3 4">
    <name type="scientific">Achromobacter pestifer</name>
    <dbReference type="NCBI Taxonomy" id="1353889"/>
    <lineage>
        <taxon>Bacteria</taxon>
        <taxon>Pseudomonadati</taxon>
        <taxon>Pseudomonadota</taxon>
        <taxon>Betaproteobacteria</taxon>
        <taxon>Burkholderiales</taxon>
        <taxon>Alcaligenaceae</taxon>
        <taxon>Achromobacter</taxon>
    </lineage>
</organism>
<dbReference type="GO" id="GO:0032259">
    <property type="term" value="P:methylation"/>
    <property type="evidence" value="ECO:0007669"/>
    <property type="project" value="UniProtKB-KW"/>
</dbReference>
<keyword evidence="1" id="KW-0489">Methyltransferase</keyword>
<dbReference type="Pfam" id="PF04072">
    <property type="entry name" value="LCM"/>
    <property type="match status" value="1"/>
</dbReference>
<dbReference type="SUPFAM" id="SSF53335">
    <property type="entry name" value="S-adenosyl-L-methionine-dependent methyltransferases"/>
    <property type="match status" value="1"/>
</dbReference>
<dbReference type="EMBL" id="CADIJX010000008">
    <property type="protein sequence ID" value="CAB3693371.1"/>
    <property type="molecule type" value="Genomic_DNA"/>
</dbReference>